<dbReference type="EMBL" id="JADDUC020000015">
    <property type="protein sequence ID" value="KAI1234491.1"/>
    <property type="molecule type" value="Genomic_DNA"/>
</dbReference>
<proteinExistence type="predicted"/>
<evidence type="ECO:0000256" key="1">
    <source>
        <dbReference type="SAM" id="Phobius"/>
    </source>
</evidence>
<evidence type="ECO:0000313" key="2">
    <source>
        <dbReference type="EMBL" id="KAG0127278.1"/>
    </source>
</evidence>
<dbReference type="Proteomes" id="UP000618051">
    <property type="component" value="Unassembled WGS sequence"/>
</dbReference>
<keyword evidence="1" id="KW-0812">Transmembrane</keyword>
<dbReference type="EMBL" id="JADDUC010000016">
    <property type="protein sequence ID" value="KAG0127278.1"/>
    <property type="molecule type" value="Genomic_DNA"/>
</dbReference>
<evidence type="ECO:0000313" key="3">
    <source>
        <dbReference type="EMBL" id="KAI1234491.1"/>
    </source>
</evidence>
<reference evidence="3 4" key="2">
    <citation type="journal article" date="2021" name="J. Hered.">
        <title>Feather Gene Expression Elucidates the Developmental Basis of Plumage Iridescence in African Starlings.</title>
        <authorList>
            <person name="Rubenstein D.R."/>
            <person name="Corvelo A."/>
            <person name="MacManes M.D."/>
            <person name="Maia R."/>
            <person name="Narzisi G."/>
            <person name="Rousaki A."/>
            <person name="Vandenabeele P."/>
            <person name="Shawkey M.D."/>
            <person name="Solomon J."/>
        </authorList>
    </citation>
    <scope>NUCLEOTIDE SEQUENCE [LARGE SCALE GENOMIC DNA]</scope>
    <source>
        <strain evidence="3">SS15</strain>
    </source>
</reference>
<keyword evidence="4" id="KW-1185">Reference proteome</keyword>
<organism evidence="2">
    <name type="scientific">Lamprotornis superbus</name>
    <dbReference type="NCBI Taxonomy" id="245042"/>
    <lineage>
        <taxon>Eukaryota</taxon>
        <taxon>Metazoa</taxon>
        <taxon>Chordata</taxon>
        <taxon>Craniata</taxon>
        <taxon>Vertebrata</taxon>
        <taxon>Euteleostomi</taxon>
        <taxon>Archelosauria</taxon>
        <taxon>Archosauria</taxon>
        <taxon>Dinosauria</taxon>
        <taxon>Saurischia</taxon>
        <taxon>Theropoda</taxon>
        <taxon>Coelurosauria</taxon>
        <taxon>Aves</taxon>
        <taxon>Neognathae</taxon>
        <taxon>Neoaves</taxon>
        <taxon>Telluraves</taxon>
        <taxon>Australaves</taxon>
        <taxon>Passeriformes</taxon>
        <taxon>Sturnidae</taxon>
        <taxon>Lamprotornis</taxon>
    </lineage>
</organism>
<evidence type="ECO:0000313" key="4">
    <source>
        <dbReference type="Proteomes" id="UP000618051"/>
    </source>
</evidence>
<sequence length="421" mass="47201">MSFAKLFLEQANAGLSHYKAGSAVTLSQKYSSIPRFMVCPEYEHPCATFCSYPAIWSSGGWLAGKNLRAAEFASFPSSVPECWKSSAFSNCICESLLLLEQKSRLKNRAKHGKLIYLFLVILPSFFRSLPDSTTNRTFLVKDRESYSKFCGYQQREPCHRCCGTQGCHCSSGTPRSGRHQLHLVLQSEGGTCFCRGLVYLNVSPFGMMKHSWHPRDVDVRALAFICLGVPWLQQDAFFAFFFAFFFGVCAFLVGMIILASRTPRAFALVVFFLVLCRDDSALSQPCDLVSVCYGPRSCARSKAFPSLPRLCFFKITLCHLPLSASLCSFPSSITILAHGRRQCPCTDTGVGLALGTHWQLWLCLSLWVRYTVVTVGHLSTSVRQKPVFLIYQNNLNDFTVLPRQQSGSWPICPLFSLPFLY</sequence>
<protein>
    <submittedName>
        <fullName evidence="2">Uncharacterized protein</fullName>
    </submittedName>
</protein>
<reference evidence="2" key="1">
    <citation type="submission" date="2020-10" db="EMBL/GenBank/DDBJ databases">
        <title>Feather gene expression reveals the developmental basis of iridescence in African starlings.</title>
        <authorList>
            <person name="Rubenstein D.R."/>
        </authorList>
    </citation>
    <scope>NUCLEOTIDE SEQUENCE</scope>
    <source>
        <strain evidence="2">SS15</strain>
        <tissue evidence="2">Liver</tissue>
    </source>
</reference>
<name>A0A835NZP6_9PASS</name>
<keyword evidence="1" id="KW-1133">Transmembrane helix</keyword>
<feature type="transmembrane region" description="Helical" evidence="1">
    <location>
        <begin position="237"/>
        <end position="258"/>
    </location>
</feature>
<reference evidence="3" key="3">
    <citation type="submission" date="2022-01" db="EMBL/GenBank/DDBJ databases">
        <authorList>
            <person name="Rubenstein D.R."/>
        </authorList>
    </citation>
    <scope>NUCLEOTIDE SEQUENCE</scope>
    <source>
        <strain evidence="3">SS15</strain>
        <tissue evidence="3">Liver</tissue>
    </source>
</reference>
<comment type="caution">
    <text evidence="2">The sequence shown here is derived from an EMBL/GenBank/DDBJ whole genome shotgun (WGS) entry which is preliminary data.</text>
</comment>
<keyword evidence="1" id="KW-0472">Membrane</keyword>
<dbReference type="AlphaFoldDB" id="A0A835NZP6"/>
<accession>A0A835NZP6</accession>
<gene>
    <name evidence="3" type="ORF">IHE44_0003545</name>
    <name evidence="2" type="ORF">IHE44_003228</name>
</gene>